<dbReference type="InterPro" id="IPR000172">
    <property type="entry name" value="GMC_OxRdtase_N"/>
</dbReference>
<dbReference type="GO" id="GO:0050660">
    <property type="term" value="F:flavin adenine dinucleotide binding"/>
    <property type="evidence" value="ECO:0007669"/>
    <property type="project" value="InterPro"/>
</dbReference>
<evidence type="ECO:0000313" key="13">
    <source>
        <dbReference type="Proteomes" id="UP000308197"/>
    </source>
</evidence>
<dbReference type="GO" id="GO:0016614">
    <property type="term" value="F:oxidoreductase activity, acting on CH-OH group of donors"/>
    <property type="evidence" value="ECO:0007669"/>
    <property type="project" value="InterPro"/>
</dbReference>
<evidence type="ECO:0000256" key="6">
    <source>
        <dbReference type="ARBA" id="ARBA00023002"/>
    </source>
</evidence>
<keyword evidence="13" id="KW-1185">Reference proteome</keyword>
<feature type="binding site" evidence="7">
    <location>
        <position position="274"/>
    </location>
    <ligand>
        <name>FAD</name>
        <dbReference type="ChEBI" id="CHEBI:57692"/>
    </ligand>
</feature>
<keyword evidence="4 9" id="KW-0732">Signal</keyword>
<evidence type="ECO:0000259" key="10">
    <source>
        <dbReference type="PROSITE" id="PS00623"/>
    </source>
</evidence>
<dbReference type="InterPro" id="IPR036188">
    <property type="entry name" value="FAD/NAD-bd_sf"/>
</dbReference>
<gene>
    <name evidence="12" type="ORF">K466DRAFT_576454</name>
</gene>
<protein>
    <submittedName>
        <fullName evidence="12">GMC oxidoreductase</fullName>
    </submittedName>
</protein>
<keyword evidence="3 8" id="KW-0285">Flavoprotein</keyword>
<evidence type="ECO:0000313" key="12">
    <source>
        <dbReference type="EMBL" id="TFK86285.1"/>
    </source>
</evidence>
<feature type="chain" id="PRO_5022871433" evidence="9">
    <location>
        <begin position="22"/>
        <end position="634"/>
    </location>
</feature>
<dbReference type="SUPFAM" id="SSF54373">
    <property type="entry name" value="FAD-linked reductases, C-terminal domain"/>
    <property type="match status" value="1"/>
</dbReference>
<organism evidence="12 13">
    <name type="scientific">Polyporus arcularius HHB13444</name>
    <dbReference type="NCBI Taxonomy" id="1314778"/>
    <lineage>
        <taxon>Eukaryota</taxon>
        <taxon>Fungi</taxon>
        <taxon>Dikarya</taxon>
        <taxon>Basidiomycota</taxon>
        <taxon>Agaricomycotina</taxon>
        <taxon>Agaricomycetes</taxon>
        <taxon>Polyporales</taxon>
        <taxon>Polyporaceae</taxon>
        <taxon>Polyporus</taxon>
    </lineage>
</organism>
<evidence type="ECO:0000256" key="7">
    <source>
        <dbReference type="PIRSR" id="PIRSR000137-2"/>
    </source>
</evidence>
<name>A0A5C3P9C2_9APHY</name>
<dbReference type="PIRSF" id="PIRSF000137">
    <property type="entry name" value="Alcohol_oxidase"/>
    <property type="match status" value="1"/>
</dbReference>
<dbReference type="PANTHER" id="PTHR11552:SF201">
    <property type="entry name" value="GLUCOSE-METHANOL-CHOLINE OXIDOREDUCTASE N-TERMINAL DOMAIN-CONTAINING PROTEIN"/>
    <property type="match status" value="1"/>
</dbReference>
<proteinExistence type="inferred from homology"/>
<comment type="cofactor">
    <cofactor evidence="1 7">
        <name>FAD</name>
        <dbReference type="ChEBI" id="CHEBI:57692"/>
    </cofactor>
</comment>
<evidence type="ECO:0000256" key="2">
    <source>
        <dbReference type="ARBA" id="ARBA00010790"/>
    </source>
</evidence>
<feature type="domain" description="Glucose-methanol-choline oxidoreductase N-terminal" evidence="11">
    <location>
        <begin position="313"/>
        <end position="327"/>
    </location>
</feature>
<dbReference type="InParanoid" id="A0A5C3P9C2"/>
<evidence type="ECO:0000259" key="11">
    <source>
        <dbReference type="PROSITE" id="PS00624"/>
    </source>
</evidence>
<dbReference type="Pfam" id="PF05199">
    <property type="entry name" value="GMC_oxred_C"/>
    <property type="match status" value="1"/>
</dbReference>
<dbReference type="Gene3D" id="3.30.560.10">
    <property type="entry name" value="Glucose Oxidase, domain 3"/>
    <property type="match status" value="1"/>
</dbReference>
<dbReference type="InterPro" id="IPR012132">
    <property type="entry name" value="GMC_OxRdtase"/>
</dbReference>
<keyword evidence="5 7" id="KW-0274">FAD</keyword>
<accession>A0A5C3P9C2</accession>
<dbReference type="AlphaFoldDB" id="A0A5C3P9C2"/>
<keyword evidence="6" id="KW-0560">Oxidoreductase</keyword>
<dbReference type="EMBL" id="ML211206">
    <property type="protein sequence ID" value="TFK86285.1"/>
    <property type="molecule type" value="Genomic_DNA"/>
</dbReference>
<dbReference type="Pfam" id="PF00732">
    <property type="entry name" value="GMC_oxred_N"/>
    <property type="match status" value="1"/>
</dbReference>
<dbReference type="PANTHER" id="PTHR11552">
    <property type="entry name" value="GLUCOSE-METHANOL-CHOLINE GMC OXIDOREDUCTASE"/>
    <property type="match status" value="1"/>
</dbReference>
<dbReference type="InterPro" id="IPR007867">
    <property type="entry name" value="GMC_OxRtase_C"/>
</dbReference>
<reference evidence="12 13" key="1">
    <citation type="journal article" date="2019" name="Nat. Ecol. Evol.">
        <title>Megaphylogeny resolves global patterns of mushroom evolution.</title>
        <authorList>
            <person name="Varga T."/>
            <person name="Krizsan K."/>
            <person name="Foldi C."/>
            <person name="Dima B."/>
            <person name="Sanchez-Garcia M."/>
            <person name="Sanchez-Ramirez S."/>
            <person name="Szollosi G.J."/>
            <person name="Szarkandi J.G."/>
            <person name="Papp V."/>
            <person name="Albert L."/>
            <person name="Andreopoulos W."/>
            <person name="Angelini C."/>
            <person name="Antonin V."/>
            <person name="Barry K.W."/>
            <person name="Bougher N.L."/>
            <person name="Buchanan P."/>
            <person name="Buyck B."/>
            <person name="Bense V."/>
            <person name="Catcheside P."/>
            <person name="Chovatia M."/>
            <person name="Cooper J."/>
            <person name="Damon W."/>
            <person name="Desjardin D."/>
            <person name="Finy P."/>
            <person name="Geml J."/>
            <person name="Haridas S."/>
            <person name="Hughes K."/>
            <person name="Justo A."/>
            <person name="Karasinski D."/>
            <person name="Kautmanova I."/>
            <person name="Kiss B."/>
            <person name="Kocsube S."/>
            <person name="Kotiranta H."/>
            <person name="LaButti K.M."/>
            <person name="Lechner B.E."/>
            <person name="Liimatainen K."/>
            <person name="Lipzen A."/>
            <person name="Lukacs Z."/>
            <person name="Mihaltcheva S."/>
            <person name="Morgado L.N."/>
            <person name="Niskanen T."/>
            <person name="Noordeloos M.E."/>
            <person name="Ohm R.A."/>
            <person name="Ortiz-Santana B."/>
            <person name="Ovrebo C."/>
            <person name="Racz N."/>
            <person name="Riley R."/>
            <person name="Savchenko A."/>
            <person name="Shiryaev A."/>
            <person name="Soop K."/>
            <person name="Spirin V."/>
            <person name="Szebenyi C."/>
            <person name="Tomsovsky M."/>
            <person name="Tulloss R.E."/>
            <person name="Uehling J."/>
            <person name="Grigoriev I.V."/>
            <person name="Vagvolgyi C."/>
            <person name="Papp T."/>
            <person name="Martin F.M."/>
            <person name="Miettinen O."/>
            <person name="Hibbett D.S."/>
            <person name="Nagy L.G."/>
        </authorList>
    </citation>
    <scope>NUCLEOTIDE SEQUENCE [LARGE SCALE GENOMIC DNA]</scope>
    <source>
        <strain evidence="12 13">HHB13444</strain>
    </source>
</reference>
<comment type="similarity">
    <text evidence="2 8">Belongs to the GMC oxidoreductase family.</text>
</comment>
<feature type="domain" description="Glucose-methanol-choline oxidoreductase N-terminal" evidence="10">
    <location>
        <begin position="115"/>
        <end position="138"/>
    </location>
</feature>
<dbReference type="PROSITE" id="PS00623">
    <property type="entry name" value="GMC_OXRED_1"/>
    <property type="match status" value="1"/>
</dbReference>
<dbReference type="Proteomes" id="UP000308197">
    <property type="component" value="Unassembled WGS sequence"/>
</dbReference>
<evidence type="ECO:0000256" key="4">
    <source>
        <dbReference type="ARBA" id="ARBA00022729"/>
    </source>
</evidence>
<feature type="signal peptide" evidence="9">
    <location>
        <begin position="1"/>
        <end position="21"/>
    </location>
</feature>
<dbReference type="PROSITE" id="PS00624">
    <property type="entry name" value="GMC_OXRED_2"/>
    <property type="match status" value="1"/>
</dbReference>
<dbReference type="STRING" id="1314778.A0A5C3P9C2"/>
<dbReference type="SUPFAM" id="SSF51905">
    <property type="entry name" value="FAD/NAD(P)-binding domain"/>
    <property type="match status" value="1"/>
</dbReference>
<evidence type="ECO:0000256" key="1">
    <source>
        <dbReference type="ARBA" id="ARBA00001974"/>
    </source>
</evidence>
<evidence type="ECO:0000256" key="9">
    <source>
        <dbReference type="SAM" id="SignalP"/>
    </source>
</evidence>
<dbReference type="Gene3D" id="3.50.50.60">
    <property type="entry name" value="FAD/NAD(P)-binding domain"/>
    <property type="match status" value="1"/>
</dbReference>
<evidence type="ECO:0000256" key="3">
    <source>
        <dbReference type="ARBA" id="ARBA00022630"/>
    </source>
</evidence>
<evidence type="ECO:0000256" key="8">
    <source>
        <dbReference type="RuleBase" id="RU003968"/>
    </source>
</evidence>
<sequence>MFSLSLRRYLALGYLVSLAQASCDNQAPLDPGRFSRIEYDYIIIGGGTAGIALSARLAEDPSLVIGVIEAGTSHAEDPLVDIPSSSVVGNATYDWNFVSTSQRHAQGRRVSLPRGKMLGGSSGINGLAWGRASKPEYDSWSVLSGDGTWSWKGLLPYMQKAENFSAVPTNPYPGISGGQKARVSHDIPQEDGYNGPIHASYNSVYFQVVSAVVETLNGLGVKTNAEPQSGDATGVFNTLVSVDREEGVRSYAASTYYCSRIANRNYRVLTDAMVTKILFAKSEGPLTAIGVEFSANGQLFNVFAKKEVVLAAGAVQTPQLLELSGIGNRTLLQSHGITTLVDLPGVGENLQEHLFSGVQFKLKQGIQTFDLLRSDPAFAAEQRQIYQSTRGGLLAATDNAFTFLSLKGLVSEDRLHELLALFDLEDHTKSTGPLLRKQNALNRRWFTEDNVATVELIQLSRGIFNPTPNSSYVTIQGGIVHPSSRGSVHITTQDAFVAPEIDPAFLSRDFDTEVLLDIIKYIQLVAQTEPLASMVEEQTDPVPDSADDEIIRYIRAGSGVCDEMVHGTAAMASREDGGVVDGSLRVHGTANLRVVDASIIPIQMACHTQQTVYAIAEKAADMIKNQHIKPKYSG</sequence>
<evidence type="ECO:0000256" key="5">
    <source>
        <dbReference type="ARBA" id="ARBA00022827"/>
    </source>
</evidence>